<evidence type="ECO:0000313" key="2">
    <source>
        <dbReference type="EMBL" id="KAG8185521.1"/>
    </source>
</evidence>
<proteinExistence type="predicted"/>
<feature type="compositionally biased region" description="Polar residues" evidence="1">
    <location>
        <begin position="7"/>
        <end position="20"/>
    </location>
</feature>
<sequence>MTKDKLSNNSTEKPINSSGWFASPPRTPGNRAVHVCANEKQENDFMMAPHNTVTIDFSLPDIPPFVVVDCTCLVNSGNYVIGYRNISSGGDIPREGRCETEIGRWRSSLWRLR</sequence>
<dbReference type="AlphaFoldDB" id="A0AAV6UQG9"/>
<accession>A0AAV6UQG9</accession>
<organism evidence="2 3">
    <name type="scientific">Oedothorax gibbosus</name>
    <dbReference type="NCBI Taxonomy" id="931172"/>
    <lineage>
        <taxon>Eukaryota</taxon>
        <taxon>Metazoa</taxon>
        <taxon>Ecdysozoa</taxon>
        <taxon>Arthropoda</taxon>
        <taxon>Chelicerata</taxon>
        <taxon>Arachnida</taxon>
        <taxon>Araneae</taxon>
        <taxon>Araneomorphae</taxon>
        <taxon>Entelegynae</taxon>
        <taxon>Araneoidea</taxon>
        <taxon>Linyphiidae</taxon>
        <taxon>Erigoninae</taxon>
        <taxon>Oedothorax</taxon>
    </lineage>
</organism>
<feature type="region of interest" description="Disordered" evidence="1">
    <location>
        <begin position="1"/>
        <end position="27"/>
    </location>
</feature>
<dbReference type="Proteomes" id="UP000827092">
    <property type="component" value="Unassembled WGS sequence"/>
</dbReference>
<name>A0AAV6UQG9_9ARAC</name>
<evidence type="ECO:0000313" key="3">
    <source>
        <dbReference type="Proteomes" id="UP000827092"/>
    </source>
</evidence>
<protein>
    <submittedName>
        <fullName evidence="2">Uncharacterized protein</fullName>
    </submittedName>
</protein>
<reference evidence="2 3" key="1">
    <citation type="journal article" date="2022" name="Nat. Ecol. Evol.">
        <title>A masculinizing supergene underlies an exaggerated male reproductive morph in a spider.</title>
        <authorList>
            <person name="Hendrickx F."/>
            <person name="De Corte Z."/>
            <person name="Sonet G."/>
            <person name="Van Belleghem S.M."/>
            <person name="Kostlbacher S."/>
            <person name="Vangestel C."/>
        </authorList>
    </citation>
    <scope>NUCLEOTIDE SEQUENCE [LARGE SCALE GENOMIC DNA]</scope>
    <source>
        <strain evidence="2">W744_W776</strain>
    </source>
</reference>
<evidence type="ECO:0000256" key="1">
    <source>
        <dbReference type="SAM" id="MobiDB-lite"/>
    </source>
</evidence>
<dbReference type="EMBL" id="JAFNEN010000334">
    <property type="protein sequence ID" value="KAG8185521.1"/>
    <property type="molecule type" value="Genomic_DNA"/>
</dbReference>
<gene>
    <name evidence="2" type="ORF">JTE90_019775</name>
</gene>
<keyword evidence="3" id="KW-1185">Reference proteome</keyword>
<comment type="caution">
    <text evidence="2">The sequence shown here is derived from an EMBL/GenBank/DDBJ whole genome shotgun (WGS) entry which is preliminary data.</text>
</comment>